<gene>
    <name evidence="2" type="ORF">MflW12_5340</name>
</gene>
<evidence type="ECO:0000256" key="1">
    <source>
        <dbReference type="SAM" id="SignalP"/>
    </source>
</evidence>
<feature type="chain" id="PRO_5042025013" description="Lipoprotein-associated type-17 domain-containing protein" evidence="1">
    <location>
        <begin position="20"/>
        <end position="837"/>
    </location>
</feature>
<proteinExistence type="predicted"/>
<dbReference type="EMBL" id="CP022432">
    <property type="protein sequence ID" value="AVN65939.1"/>
    <property type="molecule type" value="Genomic_DNA"/>
</dbReference>
<dbReference type="AlphaFoldDB" id="A0AAD0HTD2"/>
<feature type="signal peptide" evidence="1">
    <location>
        <begin position="1"/>
        <end position="19"/>
    </location>
</feature>
<dbReference type="PROSITE" id="PS51257">
    <property type="entry name" value="PROKAR_LIPOPROTEIN"/>
    <property type="match status" value="1"/>
</dbReference>
<keyword evidence="1" id="KW-0732">Signal</keyword>
<dbReference type="Proteomes" id="UP000237990">
    <property type="component" value="Chromosome"/>
</dbReference>
<evidence type="ECO:0000313" key="2">
    <source>
        <dbReference type="EMBL" id="AVN65939.1"/>
    </source>
</evidence>
<protein>
    <recommendedName>
        <fullName evidence="4">Lipoprotein-associated type-17 domain-containing protein</fullName>
    </recommendedName>
</protein>
<evidence type="ECO:0008006" key="4">
    <source>
        <dbReference type="Google" id="ProtNLM"/>
    </source>
</evidence>
<organism evidence="2 3">
    <name type="scientific">Mesoplasma florum</name>
    <name type="common">Acholeplasma florum</name>
    <dbReference type="NCBI Taxonomy" id="2151"/>
    <lineage>
        <taxon>Bacteria</taxon>
        <taxon>Bacillati</taxon>
        <taxon>Mycoplasmatota</taxon>
        <taxon>Mollicutes</taxon>
        <taxon>Entomoplasmatales</taxon>
        <taxon>Entomoplasmataceae</taxon>
        <taxon>Mesoplasma</taxon>
    </lineage>
</organism>
<dbReference type="RefSeq" id="WP_023025983.1">
    <property type="nucleotide sequence ID" value="NZ_CP022432.1"/>
</dbReference>
<name>A0AAD0HTD2_MESFO</name>
<evidence type="ECO:0000313" key="3">
    <source>
        <dbReference type="Proteomes" id="UP000237990"/>
    </source>
</evidence>
<accession>A0AAD0HTD2</accession>
<sequence length="837" mass="94584">MKKTVTLLAAVSIVGGASATAVSCSFKGDKNKGGTTDQKTTDKESSQVLLKMEVQNYLNEKGAFDSKESAIKDIQSKSDWKTEGIDSLTGSVYGTDSVSSIHIKGKLKKGYIWPKTSAGEFDVIIKINNEKNVSEVAKELSMTFYNNEDEAKENIRTKFKSITGVDQVSVVKILTVRSQLKFEVSLNYRNNVEGPEKIEVLINLKNNLTTDIYAANQSISKDNKKYESKIAAAKFIKSTFESIEGVEKTSLVWDQWAPYNYTISIKYDEKSKGPENAEGVIQLKTNLTEAIKTAKNIFESKEYKSSVSAKNAVESNLKIEGILNAEFSWEDEVALKYNIKLSYSNDFFGPSSISGTLLKYESASFDKIENQTIDMRKTNKILIDVKGKNLTNKKISVSSDDSSIQATYADGKITLVANDNKNIRAVIKVWDEEEKEDAIEFTTIILAKPEIVSKLEPEYGWYLNHETSLDIMMKDFDKAKGDNLEFISQLQEIENSFPVSTYVEIKLVQDSENEQKFTLYYKFIKSLPENGKVKIALKLNGEMGPIFTLVSKQETDISENIDKELNNIKNNYNWKQGQENNLQKQVESDLKSISGISDVYFEWIDKGELSYKVTINYKLGTTGEKVFSNNGTWYMPAEFEEKDSLTFDMRNPTLNTYEVYGKNLSGKTFKIETDNPEVIAETDGQVNVKNNRQFLTIKVSSTAKDDVTSLINLYQEDDPNQKIEITANILALPYLEKIGDNWPSSTAKFKQGTTLKLSYVIKNYKASLDELTTRREDDKNIDVKTYLVNENTGEFIWEIYGRAAQAWPGWGSTDATIWIKSGNYDWKELARINTQVK</sequence>
<reference evidence="2 3" key="1">
    <citation type="submission" date="2017-07" db="EMBL/GenBank/DDBJ databases">
        <title>Comparative genomic analysis of Mesoplasma florum.</title>
        <authorList>
            <person name="Baby V."/>
            <person name="Lachance J.-C."/>
            <person name="Gagnon J."/>
            <person name="Lucier J.-F."/>
            <person name="Matteau D."/>
            <person name="Knight T.F."/>
            <person name="Rodrigue S."/>
        </authorList>
    </citation>
    <scope>NUCLEOTIDE SEQUENCE [LARGE SCALE GENOMIC DNA]</scope>
    <source>
        <strain evidence="2 3">W12</strain>
    </source>
</reference>